<proteinExistence type="predicted"/>
<name>A0A6C0KES2_9ZZZZ</name>
<organism evidence="1">
    <name type="scientific">viral metagenome</name>
    <dbReference type="NCBI Taxonomy" id="1070528"/>
    <lineage>
        <taxon>unclassified sequences</taxon>
        <taxon>metagenomes</taxon>
        <taxon>organismal metagenomes</taxon>
    </lineage>
</organism>
<protein>
    <submittedName>
        <fullName evidence="1">Uncharacterized protein</fullName>
    </submittedName>
</protein>
<dbReference type="EMBL" id="MN740846">
    <property type="protein sequence ID" value="QHU14744.1"/>
    <property type="molecule type" value="Genomic_DNA"/>
</dbReference>
<dbReference type="AlphaFoldDB" id="A0A6C0KES2"/>
<sequence>MALDITQQVKKDLLQNKTKFTRTLSSQLGLCANRAAHFRNSQKFRNWIAKNVFQEYTPNIMWHRKISSGEGFRILKAFYGTSSTCDIGDFIEYVKGLGVIFDVFGQDSIRTINAVKSWLEHKGITTPGAYFLQAAVLYAQLSYMGHRVNEMGYGSHNLIATATAERAYTKRVAAETARKEAADKIHLANLAGEVPEMVESNADTQARNALAALEIDWD</sequence>
<accession>A0A6C0KES2</accession>
<reference evidence="1" key="1">
    <citation type="journal article" date="2020" name="Nature">
        <title>Giant virus diversity and host interactions through global metagenomics.</title>
        <authorList>
            <person name="Schulz F."/>
            <person name="Roux S."/>
            <person name="Paez-Espino D."/>
            <person name="Jungbluth S."/>
            <person name="Walsh D.A."/>
            <person name="Denef V.J."/>
            <person name="McMahon K.D."/>
            <person name="Konstantinidis K.T."/>
            <person name="Eloe-Fadrosh E.A."/>
            <person name="Kyrpides N.C."/>
            <person name="Woyke T."/>
        </authorList>
    </citation>
    <scope>NUCLEOTIDE SEQUENCE</scope>
    <source>
        <strain evidence="1">GVMAG-S-1102113-126</strain>
    </source>
</reference>
<evidence type="ECO:0000313" key="1">
    <source>
        <dbReference type="EMBL" id="QHU14744.1"/>
    </source>
</evidence>